<gene>
    <name evidence="2" type="ORF">NCTC9185_02779</name>
</gene>
<dbReference type="AlphaFoldDB" id="A0A4U9CZU7"/>
<evidence type="ECO:0000313" key="3">
    <source>
        <dbReference type="Proteomes" id="UP000339249"/>
    </source>
</evidence>
<name>A0A4U9CZU7_RAOTE</name>
<evidence type="ECO:0000313" key="2">
    <source>
        <dbReference type="EMBL" id="VTN10847.1"/>
    </source>
</evidence>
<keyword evidence="1" id="KW-0812">Transmembrane</keyword>
<sequence>MAVLIATAVIGMFIVSWAIGKALGVSGAMSFAISLTALYGFPADYIITNEAINSLTQDEKERQMLTQHMLGPMLVGGFISVTIVSVILAGILVGYLVPAVG</sequence>
<dbReference type="Proteomes" id="UP000339249">
    <property type="component" value="Unassembled WGS sequence"/>
</dbReference>
<organism evidence="2 3">
    <name type="scientific">Raoultella terrigena</name>
    <name type="common">Klebsiella terrigena</name>
    <dbReference type="NCBI Taxonomy" id="577"/>
    <lineage>
        <taxon>Bacteria</taxon>
        <taxon>Pseudomonadati</taxon>
        <taxon>Pseudomonadota</taxon>
        <taxon>Gammaproteobacteria</taxon>
        <taxon>Enterobacterales</taxon>
        <taxon>Enterobacteriaceae</taxon>
        <taxon>Klebsiella/Raoultella group</taxon>
        <taxon>Raoultella</taxon>
    </lineage>
</organism>
<dbReference type="EMBL" id="CABDVU010000001">
    <property type="protein sequence ID" value="VTN10847.1"/>
    <property type="molecule type" value="Genomic_DNA"/>
</dbReference>
<protein>
    <recommendedName>
        <fullName evidence="4">Acriflavine resistance protein B</fullName>
    </recommendedName>
</protein>
<keyword evidence="1" id="KW-1133">Transmembrane helix</keyword>
<feature type="transmembrane region" description="Helical" evidence="1">
    <location>
        <begin position="69"/>
        <end position="97"/>
    </location>
</feature>
<reference evidence="2 3" key="1">
    <citation type="submission" date="2019-04" db="EMBL/GenBank/DDBJ databases">
        <authorList>
            <consortium name="Pathogen Informatics"/>
        </authorList>
    </citation>
    <scope>NUCLEOTIDE SEQUENCE [LARGE SCALE GENOMIC DNA]</scope>
    <source>
        <strain evidence="2 3">NCTC9185</strain>
    </source>
</reference>
<evidence type="ECO:0008006" key="4">
    <source>
        <dbReference type="Google" id="ProtNLM"/>
    </source>
</evidence>
<accession>A0A4U9CZU7</accession>
<proteinExistence type="predicted"/>
<keyword evidence="1" id="KW-0472">Membrane</keyword>
<evidence type="ECO:0000256" key="1">
    <source>
        <dbReference type="SAM" id="Phobius"/>
    </source>
</evidence>